<accession>A0A4Y2AJ19</accession>
<dbReference type="EMBL" id="BGPR01000020">
    <property type="protein sequence ID" value="GBL79833.1"/>
    <property type="molecule type" value="Genomic_DNA"/>
</dbReference>
<dbReference type="Proteomes" id="UP000499080">
    <property type="component" value="Unassembled WGS sequence"/>
</dbReference>
<evidence type="ECO:0000313" key="1">
    <source>
        <dbReference type="EMBL" id="GBL79833.1"/>
    </source>
</evidence>
<dbReference type="AlphaFoldDB" id="A0A4Y2AJ19"/>
<protein>
    <submittedName>
        <fullName evidence="1">Uncharacterized protein</fullName>
    </submittedName>
</protein>
<evidence type="ECO:0000313" key="2">
    <source>
        <dbReference type="Proteomes" id="UP000499080"/>
    </source>
</evidence>
<proteinExistence type="predicted"/>
<sequence>MLKLSTSYGGVDMRFRCIRSDDKIILKFFADGFFKKCFNHERRLSFILKAKGNKVNFTNVVVEKIKNIKQSDDLRPYSPSMVKSRSAVKREFTRTSEC</sequence>
<gene>
    <name evidence="1" type="ORF">AVEN_28901_1</name>
</gene>
<organism evidence="1 2">
    <name type="scientific">Araneus ventricosus</name>
    <name type="common">Orbweaver spider</name>
    <name type="synonym">Epeira ventricosa</name>
    <dbReference type="NCBI Taxonomy" id="182803"/>
    <lineage>
        <taxon>Eukaryota</taxon>
        <taxon>Metazoa</taxon>
        <taxon>Ecdysozoa</taxon>
        <taxon>Arthropoda</taxon>
        <taxon>Chelicerata</taxon>
        <taxon>Arachnida</taxon>
        <taxon>Araneae</taxon>
        <taxon>Araneomorphae</taxon>
        <taxon>Entelegynae</taxon>
        <taxon>Araneoidea</taxon>
        <taxon>Araneidae</taxon>
        <taxon>Araneus</taxon>
    </lineage>
</organism>
<keyword evidence="2" id="KW-1185">Reference proteome</keyword>
<reference evidence="1 2" key="1">
    <citation type="journal article" date="2019" name="Sci. Rep.">
        <title>Orb-weaving spider Araneus ventricosus genome elucidates the spidroin gene catalogue.</title>
        <authorList>
            <person name="Kono N."/>
            <person name="Nakamura H."/>
            <person name="Ohtoshi R."/>
            <person name="Moran D.A.P."/>
            <person name="Shinohara A."/>
            <person name="Yoshida Y."/>
            <person name="Fujiwara M."/>
            <person name="Mori M."/>
            <person name="Tomita M."/>
            <person name="Arakawa K."/>
        </authorList>
    </citation>
    <scope>NUCLEOTIDE SEQUENCE [LARGE SCALE GENOMIC DNA]</scope>
</reference>
<name>A0A4Y2AJ19_ARAVE</name>
<comment type="caution">
    <text evidence="1">The sequence shown here is derived from an EMBL/GenBank/DDBJ whole genome shotgun (WGS) entry which is preliminary data.</text>
</comment>